<keyword evidence="3" id="KW-1185">Reference proteome</keyword>
<evidence type="ECO:0000259" key="1">
    <source>
        <dbReference type="PROSITE" id="PS50878"/>
    </source>
</evidence>
<dbReference type="EMBL" id="JACCHK010000001">
    <property type="protein sequence ID" value="NYH42581.1"/>
    <property type="molecule type" value="Genomic_DNA"/>
</dbReference>
<dbReference type="RefSeq" id="WP_179780347.1">
    <property type="nucleotide sequence ID" value="NZ_JACCHK010000001.1"/>
</dbReference>
<dbReference type="Proteomes" id="UP000523545">
    <property type="component" value="Unassembled WGS sequence"/>
</dbReference>
<sequence length="515" mass="58067">MSWASSLDLDKALIACHQDLLGDWFRDPWGWPELDWVVATRRDLIEERLESTDVRAISKIDVPKENFGIRPAMVMDPLDRLAYQALVGHLSVPLIGGMHRNAYGWRLPVKGMTAGLYSPNDKQWGNYRSYLSLLAGEFDVALKTDIVSCFASIPVERLIEEIEGKVTRASARPIVDHLVPRLKSWTKVSGRSGIPQRFQASAVLANLYLSQLDEVLEHHSSEVDYDSGKRHSFVRWMDDVWLFGEDAGNLRHAQVEINSALNDMGLHMNSGKTELLEGKQVALSAREVEHSAIEEELLFGKLLLKKKLVTKRLDELVERLVDAKETASRTSLKFATTRMRTYKHFVKVDSFMEVAMRMPQGADSLARLFRDAKRTGGMEDWYIDYLGKPWSKVEWAAAQLGTMFPSRGKVGRPIQEEFASILSRGGSSLPMTAVAAQRLAKWNRKEARVVIAEAVKRAENPLHRRVLALAGLEAGCSQTNVTKWLGEFPENAVTLELLRDRSFRKLPLKPDFAGS</sequence>
<gene>
    <name evidence="2" type="ORF">HNR22_002308</name>
</gene>
<dbReference type="CDD" id="cd01646">
    <property type="entry name" value="RT_Bac_retron_I"/>
    <property type="match status" value="1"/>
</dbReference>
<evidence type="ECO:0000313" key="2">
    <source>
        <dbReference type="EMBL" id="NYH42581.1"/>
    </source>
</evidence>
<evidence type="ECO:0000313" key="3">
    <source>
        <dbReference type="Proteomes" id="UP000523545"/>
    </source>
</evidence>
<name>A0A7Z0BD74_9ACTN</name>
<accession>A0A7Z0BD74</accession>
<dbReference type="InterPro" id="IPR000477">
    <property type="entry name" value="RT_dom"/>
</dbReference>
<dbReference type="PROSITE" id="PS50878">
    <property type="entry name" value="RT_POL"/>
    <property type="match status" value="1"/>
</dbReference>
<feature type="domain" description="Reverse transcriptase" evidence="1">
    <location>
        <begin position="38"/>
        <end position="304"/>
    </location>
</feature>
<dbReference type="Pfam" id="PF00078">
    <property type="entry name" value="RVT_1"/>
    <property type="match status" value="1"/>
</dbReference>
<proteinExistence type="predicted"/>
<organism evidence="2 3">
    <name type="scientific">Micromonospora jinlongensis</name>
    <dbReference type="NCBI Taxonomy" id="1287877"/>
    <lineage>
        <taxon>Bacteria</taxon>
        <taxon>Bacillati</taxon>
        <taxon>Actinomycetota</taxon>
        <taxon>Actinomycetes</taxon>
        <taxon>Micromonosporales</taxon>
        <taxon>Micromonosporaceae</taxon>
        <taxon>Micromonospora</taxon>
    </lineage>
</organism>
<dbReference type="AlphaFoldDB" id="A0A7Z0BD74"/>
<reference evidence="2 3" key="1">
    <citation type="submission" date="2020-07" db="EMBL/GenBank/DDBJ databases">
        <title>Sequencing the genomes of 1000 actinobacteria strains.</title>
        <authorList>
            <person name="Klenk H.-P."/>
        </authorList>
    </citation>
    <scope>NUCLEOTIDE SEQUENCE [LARGE SCALE GENOMIC DNA]</scope>
    <source>
        <strain evidence="2 3">DSM 45876</strain>
    </source>
</reference>
<comment type="caution">
    <text evidence="2">The sequence shown here is derived from an EMBL/GenBank/DDBJ whole genome shotgun (WGS) entry which is preliminary data.</text>
</comment>
<protein>
    <recommendedName>
        <fullName evidence="1">Reverse transcriptase domain-containing protein</fullName>
    </recommendedName>
</protein>